<accession>A0A7D4UEL9</accession>
<protein>
    <submittedName>
        <fullName evidence="3">Amidohydrolase family protein</fullName>
    </submittedName>
</protein>
<dbReference type="InterPro" id="IPR032466">
    <property type="entry name" value="Metal_Hydrolase"/>
</dbReference>
<gene>
    <name evidence="3" type="ORF">HQ865_19730</name>
</gene>
<dbReference type="Gene3D" id="2.30.40.10">
    <property type="entry name" value="Urease, subunit C, domain 1"/>
    <property type="match status" value="1"/>
</dbReference>
<dbReference type="PANTHER" id="PTHR43135:SF3">
    <property type="entry name" value="ALPHA-D-RIBOSE 1-METHYLPHOSPHONATE 5-TRIPHOSPHATE DIPHOSPHATASE"/>
    <property type="match status" value="1"/>
</dbReference>
<dbReference type="RefSeq" id="WP_173416553.1">
    <property type="nucleotide sequence ID" value="NZ_CP054139.1"/>
</dbReference>
<dbReference type="InterPro" id="IPR051781">
    <property type="entry name" value="Metallo-dep_Hydrolase"/>
</dbReference>
<dbReference type="SUPFAM" id="SSF51338">
    <property type="entry name" value="Composite domain of metallo-dependent hydrolases"/>
    <property type="match status" value="2"/>
</dbReference>
<evidence type="ECO:0000256" key="1">
    <source>
        <dbReference type="SAM" id="SignalP"/>
    </source>
</evidence>
<keyword evidence="1" id="KW-0732">Signal</keyword>
<dbReference type="AlphaFoldDB" id="A0A7D4UEL9"/>
<feature type="chain" id="PRO_5029003565" evidence="1">
    <location>
        <begin position="20"/>
        <end position="1063"/>
    </location>
</feature>
<proteinExistence type="predicted"/>
<keyword evidence="3" id="KW-0378">Hydrolase</keyword>
<evidence type="ECO:0000313" key="3">
    <source>
        <dbReference type="EMBL" id="QKJ31899.1"/>
    </source>
</evidence>
<feature type="domain" description="Amidohydrolase-related" evidence="2">
    <location>
        <begin position="656"/>
        <end position="968"/>
    </location>
</feature>
<dbReference type="Pfam" id="PF01979">
    <property type="entry name" value="Amidohydro_1"/>
    <property type="match status" value="2"/>
</dbReference>
<feature type="domain" description="Amidohydrolase-related" evidence="2">
    <location>
        <begin position="340"/>
        <end position="422"/>
    </location>
</feature>
<dbReference type="GO" id="GO:0016810">
    <property type="term" value="F:hydrolase activity, acting on carbon-nitrogen (but not peptide) bonds"/>
    <property type="evidence" value="ECO:0007669"/>
    <property type="project" value="InterPro"/>
</dbReference>
<dbReference type="SUPFAM" id="SSF51556">
    <property type="entry name" value="Metallo-dependent hydrolases"/>
    <property type="match status" value="2"/>
</dbReference>
<sequence>MKKLLLFCFALLVVQLSRAQQTYPVNGAWDIRPGQYAFTNATIVVSADQTITGGTLLVKDRVIEAVGAGVAVPKGYITVDLKGKFIYPSLVDAYTTYGTPEAARAQFGAGGAGGFAAGIRTSVMTSSKPGAYGWNEAIKPEMNVKAVFHADGTKAGDLKRYGFGAVQSIIRDGIARGTSAAVTLGDERDNFVMLNDNAAAHYSFSKGTAATNYPSSLMGSVALLRQTYYDATWYKTQKEEYNISLDEFNKTQSLPQIFEVSDPASVLRAAKIGKEFGKQYIYKTEGKEYQRIDAMKALNSTFIIPLTFPSPYDIEDPIDARSISFEQLKDWELAPTNPAAMEKAGIKFAITSFGASSARDFWGNLRKAMDFGLTEKTALNALTTVPAEMLGIGDRVGTLAKGKLANFIITSANLFKADNVIYENWVEGRQFVVSKIDASADIHGKYSVAGDGFASTTLTIAGTGTSYNATIDRAGADSARATGTFTRAGDIVSLYFDFRSKPSGTIRMSGYISSLNPVVLKGTAIMPDGTSSNWTATYTGAAPAGGAGGRGGFGGGGFAGGGRPGGAPGAGGAADAAKTDTKVGPVIYPFVAYGNAEVPKAETTLFKNGTVWTNEKEGILKNTDVLIENGKIKAIGKNLTAPAGAKVVDATNKHITAGIIDEHSHIAATGGINEGAQAVSAEVRIQDVLDSEDINIYRQLAGGVTTSHILHGSANPIGGQTQLMKHRWGVLPSEMMFEGADGFIKFALGENVKGSNNNGINTNPRFPQTRMGVEEVYIDEFTRAKEYLAAKAVKGANVRRDLELDAIGEILNNKRFITCHSYVQSEINMLMHVSDSMGFHINTFTHILEGYKVADKMKAHGIAGSTFSDWWAYKNEVAEAIPYNGKLMHEVGLVTGFNSDDEEMARRLNQEAGKAVTYGKMSEEDALKLVTLNPAKMLHIDNKVGSLKVGKDADVVVWSSDPLSIYAVCEKTYVDGIPYWDLSKDAENQKAMKAESGRLIQKMIEAKSGGAATQARGAGNAGRRPRYECETLEEDQFVVADDAYVQDAKERAAQHAAQRNQNK</sequence>
<keyword evidence="4" id="KW-1185">Reference proteome</keyword>
<dbReference type="KEGG" id="mmab:HQ865_19730"/>
<dbReference type="Gene3D" id="3.20.20.140">
    <property type="entry name" value="Metal-dependent hydrolases"/>
    <property type="match status" value="2"/>
</dbReference>
<dbReference type="InterPro" id="IPR011059">
    <property type="entry name" value="Metal-dep_hydrolase_composite"/>
</dbReference>
<name>A0A7D4UEL9_9SPHI</name>
<evidence type="ECO:0000313" key="4">
    <source>
        <dbReference type="Proteomes" id="UP000505355"/>
    </source>
</evidence>
<dbReference type="Proteomes" id="UP000505355">
    <property type="component" value="Chromosome"/>
</dbReference>
<dbReference type="PANTHER" id="PTHR43135">
    <property type="entry name" value="ALPHA-D-RIBOSE 1-METHYLPHOSPHONATE 5-TRIPHOSPHATE DIPHOSPHATASE"/>
    <property type="match status" value="1"/>
</dbReference>
<dbReference type="EMBL" id="CP054139">
    <property type="protein sequence ID" value="QKJ31899.1"/>
    <property type="molecule type" value="Genomic_DNA"/>
</dbReference>
<organism evidence="3 4">
    <name type="scientific">Mucilaginibacter mali</name>
    <dbReference type="NCBI Taxonomy" id="2740462"/>
    <lineage>
        <taxon>Bacteria</taxon>
        <taxon>Pseudomonadati</taxon>
        <taxon>Bacteroidota</taxon>
        <taxon>Sphingobacteriia</taxon>
        <taxon>Sphingobacteriales</taxon>
        <taxon>Sphingobacteriaceae</taxon>
        <taxon>Mucilaginibacter</taxon>
    </lineage>
</organism>
<dbReference type="InterPro" id="IPR006680">
    <property type="entry name" value="Amidohydro-rel"/>
</dbReference>
<evidence type="ECO:0000259" key="2">
    <source>
        <dbReference type="Pfam" id="PF01979"/>
    </source>
</evidence>
<reference evidence="3 4" key="1">
    <citation type="submission" date="2020-05" db="EMBL/GenBank/DDBJ databases">
        <title>Mucilaginibacter mali sp. nov.</title>
        <authorList>
            <person name="Kim H.S."/>
            <person name="Lee K.C."/>
            <person name="Suh M.K."/>
            <person name="Kim J.-S."/>
            <person name="Han K.-I."/>
            <person name="Eom M.K."/>
            <person name="Shin Y.K."/>
            <person name="Lee J.-S."/>
        </authorList>
    </citation>
    <scope>NUCLEOTIDE SEQUENCE [LARGE SCALE GENOMIC DNA]</scope>
    <source>
        <strain evidence="3 4">G2-14</strain>
    </source>
</reference>
<feature type="signal peptide" evidence="1">
    <location>
        <begin position="1"/>
        <end position="19"/>
    </location>
</feature>